<dbReference type="AlphaFoldDB" id="A0A969TT13"/>
<keyword evidence="2" id="KW-1185">Reference proteome</keyword>
<dbReference type="RefSeq" id="WP_168005507.1">
    <property type="nucleotide sequence ID" value="NZ_JAATHJ010000006.1"/>
</dbReference>
<protein>
    <submittedName>
        <fullName evidence="1">Uncharacterized protein</fullName>
    </submittedName>
</protein>
<proteinExistence type="predicted"/>
<dbReference type="EMBL" id="JAATHJ010000006">
    <property type="protein sequence ID" value="NJP37163.1"/>
    <property type="molecule type" value="Genomic_DNA"/>
</dbReference>
<sequence>MPKHYRDYTVGELIDAGFKVDAKKFNARTEEEAEEQLHIIEGLKPFTIGSYEGAQWVMKSTEKFEAIAFYEQKKSPAATEDDEKTFY</sequence>
<gene>
    <name evidence="1" type="ORF">HCN83_06120</name>
</gene>
<comment type="caution">
    <text evidence="1">The sequence shown here is derived from an EMBL/GenBank/DDBJ whole genome shotgun (WGS) entry which is preliminary data.</text>
</comment>
<evidence type="ECO:0000313" key="2">
    <source>
        <dbReference type="Proteomes" id="UP000752012"/>
    </source>
</evidence>
<reference evidence="1 2" key="1">
    <citation type="submission" date="2020-03" db="EMBL/GenBank/DDBJ databases">
        <title>Assessment of the enzymatic potential of alkaline-tolerant lipase obtained from Bacillus luteus H11 (technogenic soil) for the bioremediation of saline soils contaminated with petroleum substances.</title>
        <authorList>
            <person name="Kalwasinska A."/>
        </authorList>
    </citation>
    <scope>NUCLEOTIDE SEQUENCE [LARGE SCALE GENOMIC DNA]</scope>
    <source>
        <strain evidence="1 2">H11</strain>
    </source>
</reference>
<dbReference type="Proteomes" id="UP000752012">
    <property type="component" value="Unassembled WGS sequence"/>
</dbReference>
<organism evidence="1 2">
    <name type="scientific">Alkalicoccus luteus</name>
    <dbReference type="NCBI Taxonomy" id="1237094"/>
    <lineage>
        <taxon>Bacteria</taxon>
        <taxon>Bacillati</taxon>
        <taxon>Bacillota</taxon>
        <taxon>Bacilli</taxon>
        <taxon>Bacillales</taxon>
        <taxon>Bacillaceae</taxon>
        <taxon>Alkalicoccus</taxon>
    </lineage>
</organism>
<accession>A0A969TT13</accession>
<name>A0A969TT13_9BACI</name>
<evidence type="ECO:0000313" key="1">
    <source>
        <dbReference type="EMBL" id="NJP37163.1"/>
    </source>
</evidence>